<dbReference type="PANTHER" id="PTHR43581">
    <property type="entry name" value="ATP/GTP PHOSPHATASE"/>
    <property type="match status" value="1"/>
</dbReference>
<dbReference type="Proteomes" id="UP000018444">
    <property type="component" value="Unassembled WGS sequence"/>
</dbReference>
<sequence length="472" mass="54400">MITNYSIENFKVFSEKNSFKFAPITLIYGPNSSGKSSIIQSLIVLKESVLKNTHINGLRSNNSFFELGSYASVVNNHDVKKSIKFEISNEDDYFAFEYGFKYLAEKSFSYVNGITICERKNDLKKWSLLPKHSENQVGLQQFTVDFDKELLNFYAKNNESVKYFYRTFENEDLKNSVNNENIYKFIKKLNLSKKIFALPYLFRDSVNTKEGDSMEQKIESFYLNSFTEALSSDLRKKDRSLYDTLNRISYIGPLRPHPKRVYQLDDVLTSTVGQKGENFLSFLARDDKYVRDVNKVLESFNIKYDIEIFRTNNEVIGDTVSILLVDRATGLKTTLVDVGFGIGQVLPIILEGLVKRKSTICIEQPEIHLHPKLQADLANFFAKDINSSKANQWIIETHSEALLLRFQRLIRHKVLRPNDISIIYVDPTEDGVRTISIPLDEDGDFTVGWPNGFFEERLDEIFGGNPLEDNKL</sequence>
<evidence type="ECO:0000313" key="3">
    <source>
        <dbReference type="Proteomes" id="UP000018444"/>
    </source>
</evidence>
<dbReference type="PANTHER" id="PTHR43581:SF2">
    <property type="entry name" value="EXCINUCLEASE ATPASE SUBUNIT"/>
    <property type="match status" value="1"/>
</dbReference>
<dbReference type="PATRIC" id="fig|1217662.4.peg.1739"/>
<dbReference type="SUPFAM" id="SSF52540">
    <property type="entry name" value="P-loop containing nucleoside triphosphate hydrolases"/>
    <property type="match status" value="1"/>
</dbReference>
<comment type="caution">
    <text evidence="2">The sequence shown here is derived from an EMBL/GenBank/DDBJ whole genome shotgun (WGS) entry which is preliminary data.</text>
</comment>
<dbReference type="InterPro" id="IPR051396">
    <property type="entry name" value="Bact_Antivir_Def_Nuclease"/>
</dbReference>
<name>N9CP67_ACIJO</name>
<feature type="domain" description="Endonuclease GajA/Old nuclease/RecF-like AAA" evidence="1">
    <location>
        <begin position="1"/>
        <end position="402"/>
    </location>
</feature>
<proteinExistence type="predicted"/>
<protein>
    <recommendedName>
        <fullName evidence="1">Endonuclease GajA/Old nuclease/RecF-like AAA domain-containing protein</fullName>
    </recommendedName>
</protein>
<dbReference type="GeneID" id="56338981"/>
<dbReference type="AlphaFoldDB" id="N9CP67"/>
<dbReference type="InterPro" id="IPR014592">
    <property type="entry name" value="P-loop_UCP034888"/>
</dbReference>
<dbReference type="RefSeq" id="WP_004981348.1">
    <property type="nucleotide sequence ID" value="NZ_KB849705.1"/>
</dbReference>
<dbReference type="EMBL" id="APPZ01000007">
    <property type="protein sequence ID" value="ENV72324.1"/>
    <property type="molecule type" value="Genomic_DNA"/>
</dbReference>
<reference evidence="2 3" key="1">
    <citation type="submission" date="2013-02" db="EMBL/GenBank/DDBJ databases">
        <title>The Genome Sequence of Acinetobacter johnsonii ANC 3681.</title>
        <authorList>
            <consortium name="The Broad Institute Genome Sequencing Platform"/>
            <consortium name="The Broad Institute Genome Sequencing Center for Infectious Disease"/>
            <person name="Cerqueira G."/>
            <person name="Feldgarden M."/>
            <person name="Courvalin P."/>
            <person name="Perichon B."/>
            <person name="Grillot-Courvalin C."/>
            <person name="Clermont D."/>
            <person name="Rocha E."/>
            <person name="Yoon E.-J."/>
            <person name="Nemec A."/>
            <person name="Walker B."/>
            <person name="Young S.K."/>
            <person name="Zeng Q."/>
            <person name="Gargeya S."/>
            <person name="Fitzgerald M."/>
            <person name="Haas B."/>
            <person name="Abouelleil A."/>
            <person name="Alvarado L."/>
            <person name="Arachchi H.M."/>
            <person name="Berlin A.M."/>
            <person name="Chapman S.B."/>
            <person name="Dewar J."/>
            <person name="Goldberg J."/>
            <person name="Griggs A."/>
            <person name="Gujja S."/>
            <person name="Hansen M."/>
            <person name="Howarth C."/>
            <person name="Imamovic A."/>
            <person name="Larimer J."/>
            <person name="McCowan C."/>
            <person name="Murphy C."/>
            <person name="Neiman D."/>
            <person name="Pearson M."/>
            <person name="Priest M."/>
            <person name="Roberts A."/>
            <person name="Saif S."/>
            <person name="Shea T."/>
            <person name="Sisk P."/>
            <person name="Sykes S."/>
            <person name="Wortman J."/>
            <person name="Nusbaum C."/>
            <person name="Birren B."/>
        </authorList>
    </citation>
    <scope>NUCLEOTIDE SEQUENCE [LARGE SCALE GENOMIC DNA]</scope>
    <source>
        <strain evidence="2 3">ANC 3681</strain>
    </source>
</reference>
<accession>N9CP67</accession>
<dbReference type="HOGENOM" id="CLU_032548_1_1_6"/>
<gene>
    <name evidence="2" type="ORF">F946_01799</name>
</gene>
<dbReference type="InterPro" id="IPR041685">
    <property type="entry name" value="AAA_GajA/Old/RecF-like"/>
</dbReference>
<evidence type="ECO:0000259" key="1">
    <source>
        <dbReference type="Pfam" id="PF13175"/>
    </source>
</evidence>
<dbReference type="PIRSF" id="PIRSF034888">
    <property type="entry name" value="P-loop_UCP034888"/>
    <property type="match status" value="1"/>
</dbReference>
<dbReference type="Gene3D" id="3.40.50.300">
    <property type="entry name" value="P-loop containing nucleotide triphosphate hydrolases"/>
    <property type="match status" value="1"/>
</dbReference>
<dbReference type="InterPro" id="IPR027417">
    <property type="entry name" value="P-loop_NTPase"/>
</dbReference>
<organism evidence="2 3">
    <name type="scientific">Acinetobacter johnsonii ANC 3681</name>
    <dbReference type="NCBI Taxonomy" id="1217662"/>
    <lineage>
        <taxon>Bacteria</taxon>
        <taxon>Pseudomonadati</taxon>
        <taxon>Pseudomonadota</taxon>
        <taxon>Gammaproteobacteria</taxon>
        <taxon>Moraxellales</taxon>
        <taxon>Moraxellaceae</taxon>
        <taxon>Acinetobacter</taxon>
    </lineage>
</organism>
<dbReference type="Pfam" id="PF13175">
    <property type="entry name" value="AAA_15"/>
    <property type="match status" value="1"/>
</dbReference>
<evidence type="ECO:0000313" key="2">
    <source>
        <dbReference type="EMBL" id="ENV72324.1"/>
    </source>
</evidence>